<feature type="compositionally biased region" description="Basic and acidic residues" evidence="1">
    <location>
        <begin position="378"/>
        <end position="387"/>
    </location>
</feature>
<keyword evidence="4" id="KW-1185">Reference proteome</keyword>
<protein>
    <recommendedName>
        <fullName evidence="2">IREH1/IRE-like N-terminal domain-containing protein</fullName>
    </recommendedName>
</protein>
<feature type="compositionally biased region" description="Polar residues" evidence="1">
    <location>
        <begin position="393"/>
        <end position="414"/>
    </location>
</feature>
<feature type="region of interest" description="Disordered" evidence="1">
    <location>
        <begin position="441"/>
        <end position="462"/>
    </location>
</feature>
<proteinExistence type="predicted"/>
<evidence type="ECO:0000259" key="2">
    <source>
        <dbReference type="Pfam" id="PF26031"/>
    </source>
</evidence>
<feature type="compositionally biased region" description="Acidic residues" evidence="1">
    <location>
        <begin position="69"/>
        <end position="86"/>
    </location>
</feature>
<gene>
    <name evidence="3" type="ORF">L1049_019375</name>
</gene>
<dbReference type="Pfam" id="PF26031">
    <property type="entry name" value="IREH1"/>
    <property type="match status" value="1"/>
</dbReference>
<name>A0AAP0X972_LIQFO</name>
<comment type="caution">
    <text evidence="3">The sequence shown here is derived from an EMBL/GenBank/DDBJ whole genome shotgun (WGS) entry which is preliminary data.</text>
</comment>
<evidence type="ECO:0000313" key="3">
    <source>
        <dbReference type="EMBL" id="KAK9291428.1"/>
    </source>
</evidence>
<feature type="compositionally biased region" description="Low complexity" evidence="1">
    <location>
        <begin position="15"/>
        <end position="29"/>
    </location>
</feature>
<feature type="domain" description="IREH1/IRE-like N-terminal" evidence="2">
    <location>
        <begin position="222"/>
        <end position="340"/>
    </location>
</feature>
<organism evidence="3 4">
    <name type="scientific">Liquidambar formosana</name>
    <name type="common">Formosan gum</name>
    <dbReference type="NCBI Taxonomy" id="63359"/>
    <lineage>
        <taxon>Eukaryota</taxon>
        <taxon>Viridiplantae</taxon>
        <taxon>Streptophyta</taxon>
        <taxon>Embryophyta</taxon>
        <taxon>Tracheophyta</taxon>
        <taxon>Spermatophyta</taxon>
        <taxon>Magnoliopsida</taxon>
        <taxon>eudicotyledons</taxon>
        <taxon>Gunneridae</taxon>
        <taxon>Pentapetalae</taxon>
        <taxon>Saxifragales</taxon>
        <taxon>Altingiaceae</taxon>
        <taxon>Liquidambar</taxon>
    </lineage>
</organism>
<feature type="compositionally biased region" description="Basic residues" evidence="1">
    <location>
        <begin position="48"/>
        <end position="62"/>
    </location>
</feature>
<evidence type="ECO:0000256" key="1">
    <source>
        <dbReference type="SAM" id="MobiDB-lite"/>
    </source>
</evidence>
<sequence length="514" mass="57850">MSTTPPSSHIPHDQSANSNPNNLSSPKPTSGDHNQAAPPPPSTTPKMAKGKLRKIPHIPIRRTQKDDAAEIEETSDEDDDEEESDFEVSSIINASSLGLNHIRTRSAPSPLRFSLLSSMPSNLGDNGNKGKDAGAARPIKRAVPHHPPTPTEQGENAHRCQSRYLKVPSPLNPLLEFVPRKSSPPVSKLYCALQVDVRREHPEVKSFSHELNSKGVRPYPFWKPRAFGHMEEIMVIVRAKFDKLKEEVNFDLGIFAGDLVGILEKTTGSHTEWKEKLEDLLVVARQCAKMSPNEFWLKCEGIVQGLDDRRQELPMGILKQAHTRLLFILTRCTRLVQFQKESGYEEDHIRGLHQLSDLGVYPEQLFGAAPQDFNSMGEGKEVNEKQMKRSHVQEQSSLNMKQDQADQTDQTLSSGADGLEVSTAKSVDSSTSSYRMSSWKKLPSAAEKNQRKGPDAVDTPSKDELDRLQVKYETKTGADDILKIWILQYALLKIQRRPQTYEKFFRDYWGIIKM</sequence>
<reference evidence="3 4" key="1">
    <citation type="journal article" date="2024" name="Plant J.">
        <title>Genome sequences and population genomics reveal climatic adaptation and genomic divergence between two closely related sweetgum species.</title>
        <authorList>
            <person name="Xu W.Q."/>
            <person name="Ren C.Q."/>
            <person name="Zhang X.Y."/>
            <person name="Comes H.P."/>
            <person name="Liu X.H."/>
            <person name="Li Y.G."/>
            <person name="Kettle C.J."/>
            <person name="Jalonen R."/>
            <person name="Gaisberger H."/>
            <person name="Ma Y.Z."/>
            <person name="Qiu Y.X."/>
        </authorList>
    </citation>
    <scope>NUCLEOTIDE SEQUENCE [LARGE SCALE GENOMIC DNA]</scope>
    <source>
        <strain evidence="3">Hangzhou</strain>
    </source>
</reference>
<dbReference type="AlphaFoldDB" id="A0AAP0X972"/>
<feature type="region of interest" description="Disordered" evidence="1">
    <location>
        <begin position="1"/>
        <end position="87"/>
    </location>
</feature>
<feature type="region of interest" description="Disordered" evidence="1">
    <location>
        <begin position="369"/>
        <end position="424"/>
    </location>
</feature>
<dbReference type="EMBL" id="JBBPBK010000001">
    <property type="protein sequence ID" value="KAK9291428.1"/>
    <property type="molecule type" value="Genomic_DNA"/>
</dbReference>
<dbReference type="InterPro" id="IPR058783">
    <property type="entry name" value="IREH1/IRE-like_N"/>
</dbReference>
<feature type="compositionally biased region" description="Basic and acidic residues" evidence="1">
    <location>
        <begin position="448"/>
        <end position="462"/>
    </location>
</feature>
<evidence type="ECO:0000313" key="4">
    <source>
        <dbReference type="Proteomes" id="UP001415857"/>
    </source>
</evidence>
<accession>A0AAP0X972</accession>
<dbReference type="Proteomes" id="UP001415857">
    <property type="component" value="Unassembled WGS sequence"/>
</dbReference>